<feature type="transmembrane region" description="Helical" evidence="1">
    <location>
        <begin position="12"/>
        <end position="29"/>
    </location>
</feature>
<organism evidence="3 4">
    <name type="scientific">Coraliomargarita algicola</name>
    <dbReference type="NCBI Taxonomy" id="3092156"/>
    <lineage>
        <taxon>Bacteria</taxon>
        <taxon>Pseudomonadati</taxon>
        <taxon>Verrucomicrobiota</taxon>
        <taxon>Opitutia</taxon>
        <taxon>Puniceicoccales</taxon>
        <taxon>Coraliomargaritaceae</taxon>
        <taxon>Coraliomargarita</taxon>
    </lineage>
</organism>
<dbReference type="Pfam" id="PF01593">
    <property type="entry name" value="Amino_oxidase"/>
    <property type="match status" value="1"/>
</dbReference>
<keyword evidence="1" id="KW-0472">Membrane</keyword>
<dbReference type="PANTHER" id="PTHR42923:SF17">
    <property type="entry name" value="AMINE OXIDASE DOMAIN-CONTAINING PROTEIN"/>
    <property type="match status" value="1"/>
</dbReference>
<reference evidence="3 4" key="1">
    <citation type="submission" date="2023-11" db="EMBL/GenBank/DDBJ databases">
        <title>Coraliomargarita sp. nov., isolated from marine algae.</title>
        <authorList>
            <person name="Lee J.K."/>
            <person name="Baek J.H."/>
            <person name="Kim J.M."/>
            <person name="Choi D.G."/>
            <person name="Jeon C.O."/>
        </authorList>
    </citation>
    <scope>NUCLEOTIDE SEQUENCE [LARGE SCALE GENOMIC DNA]</scope>
    <source>
        <strain evidence="3 4">J2-16</strain>
    </source>
</reference>
<dbReference type="Gene3D" id="1.10.405.20">
    <property type="match status" value="1"/>
</dbReference>
<keyword evidence="1" id="KW-0812">Transmembrane</keyword>
<dbReference type="InterPro" id="IPR036188">
    <property type="entry name" value="FAD/NAD-bd_sf"/>
</dbReference>
<feature type="domain" description="Amine oxidase" evidence="2">
    <location>
        <begin position="20"/>
        <end position="333"/>
    </location>
</feature>
<dbReference type="InterPro" id="IPR002937">
    <property type="entry name" value="Amino_oxidase"/>
</dbReference>
<protein>
    <submittedName>
        <fullName evidence="3">FAD-dependent oxidoreductase</fullName>
    </submittedName>
</protein>
<sequence length="428" mass="48347">MKDISMPTERKRIAVVGCGVAGLTAAWLLQRKHEVHLFEKNDYVGGHTRTLQVPQGPDAGTPVDTGFIVMNHRNYPNFTQLLKQLNIELEDSSMTFSFYDHASKYGYSGNSVSSLFPSFSYLFKIKHLALVGDLYRFARIGYRDLNSGYLAGKTLGTYCDERGFGKAFQENYLYPMGAAIWSSPISEMRAFPAQAYLHFLENHGLLRLSNRPQWRYVKGGSRSYVRAMLQSFKNPPHLNAAPTRIMRHGRGVTLQMQDGQELDFDELVIGAHADEALRLLGDPSSHEIANLGPWRYQPNTVTLHTDTKQLPSHSKLWSSWNFVREAGDAETRPVAVSYYMNRLQNLPTERHYIVTLNPSQPISEDKIINSTTLMHPLYSFESMGTQAKLRSMNGADHTWFCGSYFGYGFHEDAVTSAVEVAQAFGIHL</sequence>
<gene>
    <name evidence="3" type="ORF">SH580_13975</name>
</gene>
<dbReference type="InterPro" id="IPR050464">
    <property type="entry name" value="Zeta_carotene_desat/Oxidored"/>
</dbReference>
<evidence type="ECO:0000313" key="4">
    <source>
        <dbReference type="Proteomes" id="UP001324993"/>
    </source>
</evidence>
<accession>A0ABZ0RHP5</accession>
<dbReference type="Proteomes" id="UP001324993">
    <property type="component" value="Chromosome"/>
</dbReference>
<dbReference type="RefSeq" id="WP_319831464.1">
    <property type="nucleotide sequence ID" value="NZ_CP138858.1"/>
</dbReference>
<keyword evidence="1" id="KW-1133">Transmembrane helix</keyword>
<evidence type="ECO:0000256" key="1">
    <source>
        <dbReference type="SAM" id="Phobius"/>
    </source>
</evidence>
<dbReference type="EMBL" id="CP138858">
    <property type="protein sequence ID" value="WPJ94540.1"/>
    <property type="molecule type" value="Genomic_DNA"/>
</dbReference>
<dbReference type="Gene3D" id="3.50.50.60">
    <property type="entry name" value="FAD/NAD(P)-binding domain"/>
    <property type="match status" value="1"/>
</dbReference>
<evidence type="ECO:0000259" key="2">
    <source>
        <dbReference type="Pfam" id="PF01593"/>
    </source>
</evidence>
<evidence type="ECO:0000313" key="3">
    <source>
        <dbReference type="EMBL" id="WPJ94540.1"/>
    </source>
</evidence>
<name>A0ABZ0RHP5_9BACT</name>
<dbReference type="Gene3D" id="3.30.70.1990">
    <property type="match status" value="1"/>
</dbReference>
<proteinExistence type="predicted"/>
<dbReference type="PANTHER" id="PTHR42923">
    <property type="entry name" value="PROTOPORPHYRINOGEN OXIDASE"/>
    <property type="match status" value="1"/>
</dbReference>
<dbReference type="SUPFAM" id="SSF51905">
    <property type="entry name" value="FAD/NAD(P)-binding domain"/>
    <property type="match status" value="1"/>
</dbReference>
<keyword evidence="4" id="KW-1185">Reference proteome</keyword>